<dbReference type="InterPro" id="IPR009057">
    <property type="entry name" value="Homeodomain-like_sf"/>
</dbReference>
<dbReference type="SUPFAM" id="SSF46689">
    <property type="entry name" value="Homeodomain-like"/>
    <property type="match status" value="1"/>
</dbReference>
<evidence type="ECO:0000256" key="2">
    <source>
        <dbReference type="ARBA" id="ARBA00022771"/>
    </source>
</evidence>
<proteinExistence type="predicted"/>
<dbReference type="GO" id="GO:0008270">
    <property type="term" value="F:zinc ion binding"/>
    <property type="evidence" value="ECO:0007669"/>
    <property type="project" value="UniProtKB-KW"/>
</dbReference>
<dbReference type="PANTHER" id="PTHR31948:SF60">
    <property type="entry name" value="ZINC-FINGER HOMEODOMAIN PROTEIN 5"/>
    <property type="match status" value="1"/>
</dbReference>
<accession>A0A830CDF4</accession>
<evidence type="ECO:0000313" key="7">
    <source>
        <dbReference type="Proteomes" id="UP000653305"/>
    </source>
</evidence>
<evidence type="ECO:0000256" key="1">
    <source>
        <dbReference type="ARBA" id="ARBA00022723"/>
    </source>
</evidence>
<name>A0A830CDF4_9LAMI</name>
<dbReference type="Pfam" id="PF04770">
    <property type="entry name" value="ZF-HD_dimer"/>
    <property type="match status" value="1"/>
</dbReference>
<dbReference type="GO" id="GO:0003700">
    <property type="term" value="F:DNA-binding transcription factor activity"/>
    <property type="evidence" value="ECO:0007669"/>
    <property type="project" value="TreeGrafter"/>
</dbReference>
<sequence>MGVNARDGCGEFMPGDGDDDALICSACNCHRNFHRKLELEESVGWKMQKQEESSVQRLCQEIGVKRRVLKVWMHNNKHNLAKKKIDHADHHSTSQNQDQT</sequence>
<evidence type="ECO:0000313" key="6">
    <source>
        <dbReference type="EMBL" id="GFP95068.1"/>
    </source>
</evidence>
<keyword evidence="6" id="KW-0238">DNA-binding</keyword>
<gene>
    <name evidence="6" type="ORF">PHJA_001651200</name>
</gene>
<protein>
    <submittedName>
        <fullName evidence="6">Zinc-finger homeodomain protein 3</fullName>
    </submittedName>
</protein>
<dbReference type="Proteomes" id="UP000653305">
    <property type="component" value="Unassembled WGS sequence"/>
</dbReference>
<dbReference type="EMBL" id="BMAC01000374">
    <property type="protein sequence ID" value="GFP95068.1"/>
    <property type="molecule type" value="Genomic_DNA"/>
</dbReference>
<reference evidence="6" key="1">
    <citation type="submission" date="2020-07" db="EMBL/GenBank/DDBJ databases">
        <title>Ethylene signaling mediates host invasion by parasitic plants.</title>
        <authorList>
            <person name="Yoshida S."/>
        </authorList>
    </citation>
    <scope>NUCLEOTIDE SEQUENCE</scope>
    <source>
        <strain evidence="6">Okayama</strain>
    </source>
</reference>
<keyword evidence="1" id="KW-0479">Metal-binding</keyword>
<keyword evidence="7" id="KW-1185">Reference proteome</keyword>
<keyword evidence="2 6" id="KW-0863">Zinc-finger</keyword>
<evidence type="ECO:0000259" key="5">
    <source>
        <dbReference type="PROSITE" id="PS51523"/>
    </source>
</evidence>
<dbReference type="GO" id="GO:0000976">
    <property type="term" value="F:transcription cis-regulatory region binding"/>
    <property type="evidence" value="ECO:0007669"/>
    <property type="project" value="TreeGrafter"/>
</dbReference>
<keyword evidence="3" id="KW-0862">Zinc</keyword>
<dbReference type="GO" id="GO:0050793">
    <property type="term" value="P:regulation of developmental process"/>
    <property type="evidence" value="ECO:0007669"/>
    <property type="project" value="TreeGrafter"/>
</dbReference>
<keyword evidence="6" id="KW-0371">Homeobox</keyword>
<dbReference type="OrthoDB" id="636896at2759"/>
<evidence type="ECO:0000256" key="4">
    <source>
        <dbReference type="SAM" id="MobiDB-lite"/>
    </source>
</evidence>
<feature type="region of interest" description="Disordered" evidence="4">
    <location>
        <begin position="80"/>
        <end position="100"/>
    </location>
</feature>
<dbReference type="PROSITE" id="PS51523">
    <property type="entry name" value="ZF_HD_DIMER"/>
    <property type="match status" value="1"/>
</dbReference>
<comment type="caution">
    <text evidence="6">The sequence shown here is derived from an EMBL/GenBank/DDBJ whole genome shotgun (WGS) entry which is preliminary data.</text>
</comment>
<evidence type="ECO:0000256" key="3">
    <source>
        <dbReference type="ARBA" id="ARBA00022833"/>
    </source>
</evidence>
<organism evidence="6 7">
    <name type="scientific">Phtheirospermum japonicum</name>
    <dbReference type="NCBI Taxonomy" id="374723"/>
    <lineage>
        <taxon>Eukaryota</taxon>
        <taxon>Viridiplantae</taxon>
        <taxon>Streptophyta</taxon>
        <taxon>Embryophyta</taxon>
        <taxon>Tracheophyta</taxon>
        <taxon>Spermatophyta</taxon>
        <taxon>Magnoliopsida</taxon>
        <taxon>eudicotyledons</taxon>
        <taxon>Gunneridae</taxon>
        <taxon>Pentapetalae</taxon>
        <taxon>asterids</taxon>
        <taxon>lamiids</taxon>
        <taxon>Lamiales</taxon>
        <taxon>Orobanchaceae</taxon>
        <taxon>Orobanchaceae incertae sedis</taxon>
        <taxon>Phtheirospermum</taxon>
    </lineage>
</organism>
<dbReference type="InterPro" id="IPR006456">
    <property type="entry name" value="ZF_HD_homeobox_Cys/His_dimer"/>
</dbReference>
<feature type="domain" description="ZF-HD dimerization-type" evidence="5">
    <location>
        <begin position="1"/>
        <end position="37"/>
    </location>
</feature>
<dbReference type="Gene3D" id="1.10.10.60">
    <property type="entry name" value="Homeodomain-like"/>
    <property type="match status" value="1"/>
</dbReference>
<dbReference type="AlphaFoldDB" id="A0A830CDF4"/>
<dbReference type="NCBIfam" id="TIGR01566">
    <property type="entry name" value="ZF_HD_prot_N"/>
    <property type="match status" value="1"/>
</dbReference>
<dbReference type="PANTHER" id="PTHR31948">
    <property type="entry name" value="ZINC-FINGER HOMEODOMAIN PROTEIN 2"/>
    <property type="match status" value="1"/>
</dbReference>
<dbReference type="GO" id="GO:0005634">
    <property type="term" value="C:nucleus"/>
    <property type="evidence" value="ECO:0007669"/>
    <property type="project" value="TreeGrafter"/>
</dbReference>